<sequence>MTYKGLKRLRNYLLAQERIIQAKQEAKRNGSNTYSLQECKDAGVNVGKEWHQTGKE</sequence>
<organism evidence="1">
    <name type="scientific">viral metagenome</name>
    <dbReference type="NCBI Taxonomy" id="1070528"/>
    <lineage>
        <taxon>unclassified sequences</taxon>
        <taxon>metagenomes</taxon>
        <taxon>organismal metagenomes</taxon>
    </lineage>
</organism>
<dbReference type="EMBL" id="MT144606">
    <property type="protein sequence ID" value="QJH94767.1"/>
    <property type="molecule type" value="Genomic_DNA"/>
</dbReference>
<protein>
    <submittedName>
        <fullName evidence="1">Uncharacterized protein</fullName>
    </submittedName>
</protein>
<gene>
    <name evidence="1" type="ORF">TM448A00456_0003</name>
    <name evidence="2" type="ORF">TM448B00301_0009</name>
</gene>
<evidence type="ECO:0000313" key="2">
    <source>
        <dbReference type="EMBL" id="QJH94767.1"/>
    </source>
</evidence>
<evidence type="ECO:0000313" key="1">
    <source>
        <dbReference type="EMBL" id="QJA46563.1"/>
    </source>
</evidence>
<name>A0A6H1ZF77_9ZZZZ</name>
<accession>A0A6H1ZF77</accession>
<dbReference type="EMBL" id="MT144015">
    <property type="protein sequence ID" value="QJA46563.1"/>
    <property type="molecule type" value="Genomic_DNA"/>
</dbReference>
<proteinExistence type="predicted"/>
<dbReference type="AlphaFoldDB" id="A0A6H1ZF77"/>
<reference evidence="1" key="1">
    <citation type="submission" date="2020-03" db="EMBL/GenBank/DDBJ databases">
        <title>The deep terrestrial virosphere.</title>
        <authorList>
            <person name="Holmfeldt K."/>
            <person name="Nilsson E."/>
            <person name="Simone D."/>
            <person name="Lopez-Fernandez M."/>
            <person name="Wu X."/>
            <person name="de Brujin I."/>
            <person name="Lundin D."/>
            <person name="Andersson A."/>
            <person name="Bertilsson S."/>
            <person name="Dopson M."/>
        </authorList>
    </citation>
    <scope>NUCLEOTIDE SEQUENCE</scope>
    <source>
        <strain evidence="1">TM448A00456</strain>
        <strain evidence="2">TM448B00301</strain>
    </source>
</reference>